<dbReference type="SUPFAM" id="SSF53098">
    <property type="entry name" value="Ribonuclease H-like"/>
    <property type="match status" value="1"/>
</dbReference>
<dbReference type="SUPFAM" id="SSF57667">
    <property type="entry name" value="beta-beta-alpha zinc fingers"/>
    <property type="match status" value="1"/>
</dbReference>
<dbReference type="InterPro" id="IPR012337">
    <property type="entry name" value="RNaseH-like_sf"/>
</dbReference>
<evidence type="ECO:0000256" key="3">
    <source>
        <dbReference type="ARBA" id="ARBA00022833"/>
    </source>
</evidence>
<evidence type="ECO:0000259" key="8">
    <source>
        <dbReference type="PROSITE" id="PS50808"/>
    </source>
</evidence>
<dbReference type="Pfam" id="PF02892">
    <property type="entry name" value="zf-BED"/>
    <property type="match status" value="1"/>
</dbReference>
<dbReference type="InterPro" id="IPR003656">
    <property type="entry name" value="Znf_BED"/>
</dbReference>
<dbReference type="PANTHER" id="PTHR46481">
    <property type="entry name" value="ZINC FINGER BED DOMAIN-CONTAINING PROTEIN 4"/>
    <property type="match status" value="1"/>
</dbReference>
<keyword evidence="3" id="KW-0862">Zinc</keyword>
<keyword evidence="10" id="KW-1185">Reference proteome</keyword>
<keyword evidence="4" id="KW-0805">Transcription regulation</keyword>
<evidence type="ECO:0000256" key="1">
    <source>
        <dbReference type="ARBA" id="ARBA00022723"/>
    </source>
</evidence>
<keyword evidence="2 6" id="KW-0863">Zinc-finger</keyword>
<evidence type="ECO:0000256" key="4">
    <source>
        <dbReference type="ARBA" id="ARBA00023015"/>
    </source>
</evidence>
<sequence>MCLIFVDEPIIDLDTDDQEPATVEESPTDNVDKEKEKTPTNRKTSIVWDHFPKVEGAKKTKCKYCGTLMSSNTRNGTSALLSHLTNVCKNSPLYKKLDLKRWSTLSFKPTNKWANGSGSLTTHSFSQEKCRLALAKICIKDNWPFSVVDDEVFREFVWELNPKFKICFYVRSSSVRYKTFKDFVARATIECKQNPCLDVDTRWNSTYLMLETTVKYEQAFDRLYMIDSNCGAHFRSEVTDDCEWNTRKRKKKR</sequence>
<evidence type="ECO:0000313" key="9">
    <source>
        <dbReference type="EMBL" id="KAJ0196447.1"/>
    </source>
</evidence>
<dbReference type="PANTHER" id="PTHR46481:SF8">
    <property type="entry name" value="ZINC FINGER BED DOMAIN-CONTAINING PROTEIN RICESLEEPER 1-LIKE"/>
    <property type="match status" value="1"/>
</dbReference>
<feature type="domain" description="BED-type" evidence="8">
    <location>
        <begin position="42"/>
        <end position="95"/>
    </location>
</feature>
<keyword evidence="1" id="KW-0479">Metal-binding</keyword>
<dbReference type="InterPro" id="IPR052035">
    <property type="entry name" value="ZnF_BED_domain_contain"/>
</dbReference>
<dbReference type="Proteomes" id="UP000235145">
    <property type="component" value="Unassembled WGS sequence"/>
</dbReference>
<dbReference type="EMBL" id="NBSK02000007">
    <property type="protein sequence ID" value="KAJ0196447.1"/>
    <property type="molecule type" value="Genomic_DNA"/>
</dbReference>
<feature type="compositionally biased region" description="Basic and acidic residues" evidence="7">
    <location>
        <begin position="30"/>
        <end position="39"/>
    </location>
</feature>
<keyword evidence="5" id="KW-0804">Transcription</keyword>
<evidence type="ECO:0000313" key="10">
    <source>
        <dbReference type="Proteomes" id="UP000235145"/>
    </source>
</evidence>
<gene>
    <name evidence="9" type="ORF">LSAT_V11C700370030</name>
</gene>
<dbReference type="GO" id="GO:0005634">
    <property type="term" value="C:nucleus"/>
    <property type="evidence" value="ECO:0000318"/>
    <property type="project" value="GO_Central"/>
</dbReference>
<proteinExistence type="predicted"/>
<evidence type="ECO:0000256" key="6">
    <source>
        <dbReference type="PROSITE-ProRule" id="PRU00027"/>
    </source>
</evidence>
<organism evidence="9 10">
    <name type="scientific">Lactuca sativa</name>
    <name type="common">Garden lettuce</name>
    <dbReference type="NCBI Taxonomy" id="4236"/>
    <lineage>
        <taxon>Eukaryota</taxon>
        <taxon>Viridiplantae</taxon>
        <taxon>Streptophyta</taxon>
        <taxon>Embryophyta</taxon>
        <taxon>Tracheophyta</taxon>
        <taxon>Spermatophyta</taxon>
        <taxon>Magnoliopsida</taxon>
        <taxon>eudicotyledons</taxon>
        <taxon>Gunneridae</taxon>
        <taxon>Pentapetalae</taxon>
        <taxon>asterids</taxon>
        <taxon>campanulids</taxon>
        <taxon>Asterales</taxon>
        <taxon>Asteraceae</taxon>
        <taxon>Cichorioideae</taxon>
        <taxon>Cichorieae</taxon>
        <taxon>Lactucinae</taxon>
        <taxon>Lactuca</taxon>
    </lineage>
</organism>
<comment type="caution">
    <text evidence="9">The sequence shown here is derived from an EMBL/GenBank/DDBJ whole genome shotgun (WGS) entry which is preliminary data.</text>
</comment>
<protein>
    <recommendedName>
        <fullName evidence="8">BED-type domain-containing protein</fullName>
    </recommendedName>
</protein>
<accession>A0A9R1UY93</accession>
<dbReference type="GO" id="GO:0003677">
    <property type="term" value="F:DNA binding"/>
    <property type="evidence" value="ECO:0007669"/>
    <property type="project" value="InterPro"/>
</dbReference>
<dbReference type="SMART" id="SM00614">
    <property type="entry name" value="ZnF_BED"/>
    <property type="match status" value="1"/>
</dbReference>
<name>A0A9R1UY93_LACSA</name>
<dbReference type="InterPro" id="IPR036236">
    <property type="entry name" value="Znf_C2H2_sf"/>
</dbReference>
<dbReference type="GO" id="GO:0006357">
    <property type="term" value="P:regulation of transcription by RNA polymerase II"/>
    <property type="evidence" value="ECO:0000318"/>
    <property type="project" value="GO_Central"/>
</dbReference>
<evidence type="ECO:0000256" key="2">
    <source>
        <dbReference type="ARBA" id="ARBA00022771"/>
    </source>
</evidence>
<evidence type="ECO:0000256" key="5">
    <source>
        <dbReference type="ARBA" id="ARBA00023163"/>
    </source>
</evidence>
<dbReference type="AlphaFoldDB" id="A0A9R1UY93"/>
<feature type="region of interest" description="Disordered" evidence="7">
    <location>
        <begin position="15"/>
        <end position="42"/>
    </location>
</feature>
<dbReference type="PROSITE" id="PS50808">
    <property type="entry name" value="ZF_BED"/>
    <property type="match status" value="1"/>
</dbReference>
<evidence type="ECO:0000256" key="7">
    <source>
        <dbReference type="SAM" id="MobiDB-lite"/>
    </source>
</evidence>
<dbReference type="GO" id="GO:0008270">
    <property type="term" value="F:zinc ion binding"/>
    <property type="evidence" value="ECO:0007669"/>
    <property type="project" value="UniProtKB-KW"/>
</dbReference>
<reference evidence="9 10" key="1">
    <citation type="journal article" date="2017" name="Nat. Commun.">
        <title>Genome assembly with in vitro proximity ligation data and whole-genome triplication in lettuce.</title>
        <authorList>
            <person name="Reyes-Chin-Wo S."/>
            <person name="Wang Z."/>
            <person name="Yang X."/>
            <person name="Kozik A."/>
            <person name="Arikit S."/>
            <person name="Song C."/>
            <person name="Xia L."/>
            <person name="Froenicke L."/>
            <person name="Lavelle D.O."/>
            <person name="Truco M.J."/>
            <person name="Xia R."/>
            <person name="Zhu S."/>
            <person name="Xu C."/>
            <person name="Xu H."/>
            <person name="Xu X."/>
            <person name="Cox K."/>
            <person name="Korf I."/>
            <person name="Meyers B.C."/>
            <person name="Michelmore R.W."/>
        </authorList>
    </citation>
    <scope>NUCLEOTIDE SEQUENCE [LARGE SCALE GENOMIC DNA]</scope>
    <source>
        <strain evidence="10">cv. Salinas</strain>
        <tissue evidence="9">Seedlings</tissue>
    </source>
</reference>